<proteinExistence type="predicted"/>
<name>A0AAW2FZJ0_9HYME</name>
<keyword evidence="3" id="KW-1185">Reference proteome</keyword>
<dbReference type="AlphaFoldDB" id="A0AAW2FZJ0"/>
<dbReference type="EMBL" id="JADYXP020000007">
    <property type="protein sequence ID" value="KAL0121213.1"/>
    <property type="molecule type" value="Genomic_DNA"/>
</dbReference>
<protein>
    <recommendedName>
        <fullName evidence="4">Ribosomal protein L33</fullName>
    </recommendedName>
</protein>
<sequence length="64" mass="7557">MSFEARNSRGHGSWATSHWETARDQRIRAARFTTIKMRKSKRYVVFLFRVFSLSPSVPLGQKKR</sequence>
<feature type="region of interest" description="Disordered" evidence="1">
    <location>
        <begin position="1"/>
        <end position="20"/>
    </location>
</feature>
<gene>
    <name evidence="2" type="ORF">PUN28_008710</name>
</gene>
<dbReference type="Proteomes" id="UP001430953">
    <property type="component" value="Unassembled WGS sequence"/>
</dbReference>
<accession>A0AAW2FZJ0</accession>
<evidence type="ECO:0000313" key="3">
    <source>
        <dbReference type="Proteomes" id="UP001430953"/>
    </source>
</evidence>
<evidence type="ECO:0000256" key="1">
    <source>
        <dbReference type="SAM" id="MobiDB-lite"/>
    </source>
</evidence>
<organism evidence="2 3">
    <name type="scientific">Cardiocondyla obscurior</name>
    <dbReference type="NCBI Taxonomy" id="286306"/>
    <lineage>
        <taxon>Eukaryota</taxon>
        <taxon>Metazoa</taxon>
        <taxon>Ecdysozoa</taxon>
        <taxon>Arthropoda</taxon>
        <taxon>Hexapoda</taxon>
        <taxon>Insecta</taxon>
        <taxon>Pterygota</taxon>
        <taxon>Neoptera</taxon>
        <taxon>Endopterygota</taxon>
        <taxon>Hymenoptera</taxon>
        <taxon>Apocrita</taxon>
        <taxon>Aculeata</taxon>
        <taxon>Formicoidea</taxon>
        <taxon>Formicidae</taxon>
        <taxon>Myrmicinae</taxon>
        <taxon>Cardiocondyla</taxon>
    </lineage>
</organism>
<reference evidence="2 3" key="1">
    <citation type="submission" date="2023-03" db="EMBL/GenBank/DDBJ databases">
        <title>High recombination rates correlate with genetic variation in Cardiocondyla obscurior ants.</title>
        <authorList>
            <person name="Errbii M."/>
        </authorList>
    </citation>
    <scope>NUCLEOTIDE SEQUENCE [LARGE SCALE GENOMIC DNA]</scope>
    <source>
        <strain evidence="2">Alpha-2009</strain>
        <tissue evidence="2">Whole body</tissue>
    </source>
</reference>
<comment type="caution">
    <text evidence="2">The sequence shown here is derived from an EMBL/GenBank/DDBJ whole genome shotgun (WGS) entry which is preliminary data.</text>
</comment>
<evidence type="ECO:0008006" key="4">
    <source>
        <dbReference type="Google" id="ProtNLM"/>
    </source>
</evidence>
<evidence type="ECO:0000313" key="2">
    <source>
        <dbReference type="EMBL" id="KAL0121213.1"/>
    </source>
</evidence>